<dbReference type="InterPro" id="IPR044855">
    <property type="entry name" value="CoA-Trfase_III_dom3_sf"/>
</dbReference>
<dbReference type="EMBL" id="CAEZSU010000114">
    <property type="protein sequence ID" value="CAB4554687.1"/>
    <property type="molecule type" value="Genomic_DNA"/>
</dbReference>
<organism evidence="2">
    <name type="scientific">freshwater metagenome</name>
    <dbReference type="NCBI Taxonomy" id="449393"/>
    <lineage>
        <taxon>unclassified sequences</taxon>
        <taxon>metagenomes</taxon>
        <taxon>ecological metagenomes</taxon>
    </lineage>
</organism>
<evidence type="ECO:0000256" key="1">
    <source>
        <dbReference type="ARBA" id="ARBA00022679"/>
    </source>
</evidence>
<dbReference type="GO" id="GO:0016740">
    <property type="term" value="F:transferase activity"/>
    <property type="evidence" value="ECO:0007669"/>
    <property type="project" value="UniProtKB-KW"/>
</dbReference>
<protein>
    <submittedName>
        <fullName evidence="2">Unannotated protein</fullName>
    </submittedName>
</protein>
<dbReference type="InterPro" id="IPR003673">
    <property type="entry name" value="CoA-Trfase_fam_III"/>
</dbReference>
<gene>
    <name evidence="2" type="ORF">UFOPK1495_01112</name>
</gene>
<accession>A0A6J6CTR5</accession>
<dbReference type="PANTHER" id="PTHR48228">
    <property type="entry name" value="SUCCINYL-COA--D-CITRAMALATE COA-TRANSFERASE"/>
    <property type="match status" value="1"/>
</dbReference>
<dbReference type="Gene3D" id="3.30.1540.10">
    <property type="entry name" value="formyl-coa transferase, domain 3"/>
    <property type="match status" value="1"/>
</dbReference>
<dbReference type="InterPro" id="IPR023606">
    <property type="entry name" value="CoA-Trfase_III_dom_1_sf"/>
</dbReference>
<sequence length="374" mass="39956">MSSVTGPLSDLRVVDISTVLAGPGCARHLADFGADVIKVERPGSGDTVRSMGWRDPSDDVTLFWKVAGRGKRTIALDLKTEEGLSVLRRLLDTADVLVENFRPGKLEALGLEPDTLHATNPKLVITRVTGFGQTGPYRDRPGFATLAEAMSGFANVNGEPDGAPTLPPIALTDEVTAIVAAFATMVAVHSGVGQVVDVNLLESMLHLMGPLLSANALTGYEQPRLGSGIPYSVPRNTYQCSDGKWVAISTTAESIAQRLMTLVGAPDDPRFDGFENRVANRELIDEIVGEWVSQRPLELVLVEAERAEVAVAPVYSMADVVNDPHLRERDAIIEVDGVPMQNVIARLSATPGAVRFAARGLGADTDEVIAELDD</sequence>
<dbReference type="Gene3D" id="3.40.50.10540">
    <property type="entry name" value="Crotonobetainyl-coa:carnitine coa-transferase, domain 1"/>
    <property type="match status" value="1"/>
</dbReference>
<dbReference type="AlphaFoldDB" id="A0A6J6CTR5"/>
<dbReference type="SUPFAM" id="SSF89796">
    <property type="entry name" value="CoA-transferase family III (CaiB/BaiF)"/>
    <property type="match status" value="1"/>
</dbReference>
<name>A0A6J6CTR5_9ZZZZ</name>
<dbReference type="InterPro" id="IPR050509">
    <property type="entry name" value="CoA-transferase_III"/>
</dbReference>
<evidence type="ECO:0000313" key="2">
    <source>
        <dbReference type="EMBL" id="CAB4554687.1"/>
    </source>
</evidence>
<dbReference type="Pfam" id="PF02515">
    <property type="entry name" value="CoA_transf_3"/>
    <property type="match status" value="1"/>
</dbReference>
<reference evidence="2" key="1">
    <citation type="submission" date="2020-05" db="EMBL/GenBank/DDBJ databases">
        <authorList>
            <person name="Chiriac C."/>
            <person name="Salcher M."/>
            <person name="Ghai R."/>
            <person name="Kavagutti S V."/>
        </authorList>
    </citation>
    <scope>NUCLEOTIDE SEQUENCE</scope>
</reference>
<dbReference type="PANTHER" id="PTHR48228:SF6">
    <property type="entry name" value="L-CARNITINE COA-TRANSFERASE"/>
    <property type="match status" value="1"/>
</dbReference>
<keyword evidence="1" id="KW-0808">Transferase</keyword>
<proteinExistence type="predicted"/>